<keyword evidence="2" id="KW-1185">Reference proteome</keyword>
<comment type="caution">
    <text evidence="1">The sequence shown here is derived from an EMBL/GenBank/DDBJ whole genome shotgun (WGS) entry which is preliminary data.</text>
</comment>
<dbReference type="InParanoid" id="A0A1Q6DSJ8"/>
<accession>A0A1Q6DSJ8</accession>
<dbReference type="AlphaFoldDB" id="A0A1Q6DSJ8"/>
<organism evidence="1 2">
    <name type="scientific">Methanohalarchaeum thermophilum</name>
    <dbReference type="NCBI Taxonomy" id="1903181"/>
    <lineage>
        <taxon>Archaea</taxon>
        <taxon>Methanobacteriati</taxon>
        <taxon>Methanobacteriota</taxon>
        <taxon>Methanonatronarchaeia</taxon>
        <taxon>Methanonatronarchaeales</taxon>
        <taxon>Methanonatronarchaeaceae</taxon>
        <taxon>Candidatus Methanohalarchaeum</taxon>
    </lineage>
</organism>
<dbReference type="Proteomes" id="UP000185744">
    <property type="component" value="Unassembled WGS sequence"/>
</dbReference>
<evidence type="ECO:0000313" key="1">
    <source>
        <dbReference type="EMBL" id="OKY77302.1"/>
    </source>
</evidence>
<proteinExistence type="predicted"/>
<gene>
    <name evidence="1" type="ORF">BTN85_1952</name>
</gene>
<reference evidence="1" key="1">
    <citation type="submission" date="2016-12" db="EMBL/GenBank/DDBJ databases">
        <title>Discovery of methanogenic haloarchaea.</title>
        <authorList>
            <person name="Sorokin D.Y."/>
            <person name="Makarova K.S."/>
            <person name="Abbas B."/>
            <person name="Ferrer M."/>
            <person name="Golyshin P.N."/>
        </authorList>
    </citation>
    <scope>NUCLEOTIDE SEQUENCE [LARGE SCALE GENOMIC DNA]</scope>
    <source>
        <strain evidence="1">HMET1</strain>
    </source>
</reference>
<name>A0A1Q6DSJ8_METT1</name>
<protein>
    <submittedName>
        <fullName evidence="1">Uncharacterized protein</fullName>
    </submittedName>
</protein>
<dbReference type="EMBL" id="MSDW01000002">
    <property type="protein sequence ID" value="OKY77302.1"/>
    <property type="molecule type" value="Genomic_DNA"/>
</dbReference>
<sequence>MGLFYVVEKQNILLLREVPSLYVEFEQLSVWAIGSSAMDTWEDLERGSSDRTLNPGRK</sequence>
<evidence type="ECO:0000313" key="2">
    <source>
        <dbReference type="Proteomes" id="UP000185744"/>
    </source>
</evidence>
<dbReference type="STRING" id="1903181.BTN85_1952"/>